<evidence type="ECO:0000313" key="4">
    <source>
        <dbReference type="Proteomes" id="UP000092993"/>
    </source>
</evidence>
<evidence type="ECO:0000313" key="3">
    <source>
        <dbReference type="EMBL" id="OBZ70952.1"/>
    </source>
</evidence>
<dbReference type="AlphaFoldDB" id="A0A1C7M217"/>
<keyword evidence="4" id="KW-1185">Reference proteome</keyword>
<feature type="transmembrane region" description="Helical" evidence="2">
    <location>
        <begin position="51"/>
        <end position="71"/>
    </location>
</feature>
<reference evidence="3 4" key="1">
    <citation type="submission" date="2016-03" db="EMBL/GenBank/DDBJ databases">
        <title>Whole genome sequencing of Grifola frondosa 9006-11.</title>
        <authorList>
            <person name="Min B."/>
            <person name="Park H."/>
            <person name="Kim J.-G."/>
            <person name="Cho H."/>
            <person name="Oh Y.-L."/>
            <person name="Kong W.-S."/>
            <person name="Choi I.-G."/>
        </authorList>
    </citation>
    <scope>NUCLEOTIDE SEQUENCE [LARGE SCALE GENOMIC DNA]</scope>
    <source>
        <strain evidence="3 4">9006-11</strain>
    </source>
</reference>
<dbReference type="EMBL" id="LUGG01000013">
    <property type="protein sequence ID" value="OBZ70952.1"/>
    <property type="molecule type" value="Genomic_DNA"/>
</dbReference>
<feature type="compositionally biased region" description="Low complexity" evidence="1">
    <location>
        <begin position="201"/>
        <end position="218"/>
    </location>
</feature>
<evidence type="ECO:0000256" key="1">
    <source>
        <dbReference type="SAM" id="MobiDB-lite"/>
    </source>
</evidence>
<feature type="transmembrane region" description="Helical" evidence="2">
    <location>
        <begin position="127"/>
        <end position="151"/>
    </location>
</feature>
<dbReference type="OrthoDB" id="3210850at2759"/>
<feature type="transmembrane region" description="Helical" evidence="2">
    <location>
        <begin position="91"/>
        <end position="115"/>
    </location>
</feature>
<name>A0A1C7M217_GRIFR</name>
<feature type="region of interest" description="Disordered" evidence="1">
    <location>
        <begin position="201"/>
        <end position="260"/>
    </location>
</feature>
<keyword evidence="2" id="KW-0472">Membrane</keyword>
<organism evidence="3 4">
    <name type="scientific">Grifola frondosa</name>
    <name type="common">Maitake</name>
    <name type="synonym">Polyporus frondosus</name>
    <dbReference type="NCBI Taxonomy" id="5627"/>
    <lineage>
        <taxon>Eukaryota</taxon>
        <taxon>Fungi</taxon>
        <taxon>Dikarya</taxon>
        <taxon>Basidiomycota</taxon>
        <taxon>Agaricomycotina</taxon>
        <taxon>Agaricomycetes</taxon>
        <taxon>Polyporales</taxon>
        <taxon>Grifolaceae</taxon>
        <taxon>Grifola</taxon>
    </lineage>
</organism>
<keyword evidence="2" id="KW-0812">Transmembrane</keyword>
<dbReference type="PANTHER" id="PTHR38848:SF3">
    <property type="entry name" value="G-PROTEIN COUPLED RECEPTORS FAMILY 3 PROFILE DOMAIN-CONTAINING PROTEIN"/>
    <property type="match status" value="1"/>
</dbReference>
<gene>
    <name evidence="3" type="ORF">A0H81_09116</name>
</gene>
<keyword evidence="2" id="KW-1133">Transmembrane helix</keyword>
<dbReference type="OMA" id="GEAGWIC"/>
<sequence length="311" mass="34213">MELNPIVCSLGMLSCIVFYTTSKILIYLFLIEKVQVVWSPAPRTARLTSPIYLACLSVVVMYVGVGILLVFGKISYFRGDGSCVIGLQRYASLTLLIYDLFINVLLTSLFLWPLYSARFRNAHIRRVAIRTVWAAMVALTTSCINILVLTLMHGQQLAWVCLGSCGTDVVVNALVLFWASGTDADNAPEDSNIRFKSVESRCSSAPSSGSSKVTMSSKSARDPKVCLEPSTAEDQEAQTVASSVDEDGDHDPHRSRNRAPFKGLASMFNNNDMDRHEIQITVTTQLEIIHDGVTEKVSDYKGGLDRPMSGQ</sequence>
<accession>A0A1C7M217</accession>
<evidence type="ECO:0008006" key="5">
    <source>
        <dbReference type="Google" id="ProtNLM"/>
    </source>
</evidence>
<feature type="transmembrane region" description="Helical" evidence="2">
    <location>
        <begin position="157"/>
        <end position="179"/>
    </location>
</feature>
<dbReference type="Proteomes" id="UP000092993">
    <property type="component" value="Unassembled WGS sequence"/>
</dbReference>
<comment type="caution">
    <text evidence="3">The sequence shown here is derived from an EMBL/GenBank/DDBJ whole genome shotgun (WGS) entry which is preliminary data.</text>
</comment>
<protein>
    <recommendedName>
        <fullName evidence="5">Transmembrane protein</fullName>
    </recommendedName>
</protein>
<evidence type="ECO:0000256" key="2">
    <source>
        <dbReference type="SAM" id="Phobius"/>
    </source>
</evidence>
<proteinExistence type="predicted"/>
<feature type="transmembrane region" description="Helical" evidence="2">
    <location>
        <begin position="6"/>
        <end position="30"/>
    </location>
</feature>
<dbReference type="PANTHER" id="PTHR38848">
    <property type="entry name" value="G-PROTEIN COUPLED RECEPTORS FAMILY 3 PROFILE DOMAIN-CONTAINING PROTEIN"/>
    <property type="match status" value="1"/>
</dbReference>